<dbReference type="SUPFAM" id="SSF48371">
    <property type="entry name" value="ARM repeat"/>
    <property type="match status" value="1"/>
</dbReference>
<reference evidence="2" key="1">
    <citation type="journal article" date="2020" name="mSystems">
        <title>Genome- and Community-Level Interaction Insights into Carbon Utilization and Element Cycling Functions of Hydrothermarchaeota in Hydrothermal Sediment.</title>
        <authorList>
            <person name="Zhou Z."/>
            <person name="Liu Y."/>
            <person name="Xu W."/>
            <person name="Pan J."/>
            <person name="Luo Z.H."/>
            <person name="Li M."/>
        </authorList>
    </citation>
    <scope>NUCLEOTIDE SEQUENCE [LARGE SCALE GENOMIC DNA]</scope>
    <source>
        <strain evidence="1">SpSt-12</strain>
        <strain evidence="2">SpSt-87</strain>
    </source>
</reference>
<dbReference type="InterPro" id="IPR016024">
    <property type="entry name" value="ARM-type_fold"/>
</dbReference>
<dbReference type="EMBL" id="DSCQ01000043">
    <property type="protein sequence ID" value="HET21192.1"/>
    <property type="molecule type" value="Genomic_DNA"/>
</dbReference>
<evidence type="ECO:0000313" key="1">
    <source>
        <dbReference type="EMBL" id="HET21192.1"/>
    </source>
</evidence>
<organism evidence="2">
    <name type="scientific">Archaeoglobus fulgidus</name>
    <dbReference type="NCBI Taxonomy" id="2234"/>
    <lineage>
        <taxon>Archaea</taxon>
        <taxon>Methanobacteriati</taxon>
        <taxon>Methanobacteriota</taxon>
        <taxon>Archaeoglobi</taxon>
        <taxon>Archaeoglobales</taxon>
        <taxon>Archaeoglobaceae</taxon>
        <taxon>Archaeoglobus</taxon>
    </lineage>
</organism>
<accession>A0A7C3RLN9</accession>
<gene>
    <name evidence="1" type="ORF">ENN70_03670</name>
    <name evidence="2" type="ORF">ENW66_06295</name>
</gene>
<comment type="caution">
    <text evidence="2">The sequence shown here is derived from an EMBL/GenBank/DDBJ whole genome shotgun (WGS) entry which is preliminary data.</text>
</comment>
<name>A0A7C3RLN9_ARCFL</name>
<dbReference type="AlphaFoldDB" id="A0A7C3RLN9"/>
<proteinExistence type="predicted"/>
<dbReference type="EMBL" id="DTLB01000038">
    <property type="protein sequence ID" value="HFW32545.1"/>
    <property type="molecule type" value="Genomic_DNA"/>
</dbReference>
<evidence type="ECO:0000313" key="2">
    <source>
        <dbReference type="EMBL" id="HFW32545.1"/>
    </source>
</evidence>
<protein>
    <submittedName>
        <fullName evidence="2">Uncharacterized protein</fullName>
    </submittedName>
</protein>
<sequence length="437" mass="48108">MIAGSFEVVVVGDMSFGILRILASSPFYKDILRKAANEYFNPVVVEKEVKEILNTDMEFAATIFSLIPRTANTMFGLMRGFNEYSSKFTTHAFVGMLKGVAGDFDAKYAAETLNELFDGIERLRKDHPMLFAEVTGQKIGDFIDTLDFGKMRKFIEDTAYCSQGVFEIINEKIIDNPVKLANLMASMPAVVNAGISIANDALRRVDLPSELLASAAFNSLENLNVDELAKLFENLAKVVNKLHEGNYILGRGERKFKEVAENLIERFLENMDVEGLKKAVIAILDDARDLNEAFVNVIWRNPVVLMSLTSLIPTAVNAFVEMLSKVMSKFGELPAELTAQILTAIIKEIDAEKFGDIITAAAKTFNEVAERNPEVISGTINAAIASADRKELEKLITNLMRSFVEILLSNPEFLSAALTPLVQSLGGIVRIGKGGGE</sequence>